<name>A0A2W5TBP7_9BACT</name>
<evidence type="ECO:0000256" key="1">
    <source>
        <dbReference type="SAM" id="Phobius"/>
    </source>
</evidence>
<gene>
    <name evidence="2" type="ORF">DI536_15630</name>
</gene>
<dbReference type="Proteomes" id="UP000249061">
    <property type="component" value="Unassembled WGS sequence"/>
</dbReference>
<evidence type="ECO:0000313" key="3">
    <source>
        <dbReference type="Proteomes" id="UP000249061"/>
    </source>
</evidence>
<keyword evidence="1" id="KW-1133">Transmembrane helix</keyword>
<evidence type="ECO:0008006" key="4">
    <source>
        <dbReference type="Google" id="ProtNLM"/>
    </source>
</evidence>
<keyword evidence="1" id="KW-0812">Transmembrane</keyword>
<feature type="transmembrane region" description="Helical" evidence="1">
    <location>
        <begin position="46"/>
        <end position="67"/>
    </location>
</feature>
<dbReference type="AlphaFoldDB" id="A0A2W5TBP7"/>
<protein>
    <recommendedName>
        <fullName evidence="4">Peptidase M50B-like protein</fullName>
    </recommendedName>
</protein>
<feature type="transmembrane region" description="Helical" evidence="1">
    <location>
        <begin position="105"/>
        <end position="123"/>
    </location>
</feature>
<feature type="transmembrane region" description="Helical" evidence="1">
    <location>
        <begin position="130"/>
        <end position="149"/>
    </location>
</feature>
<reference evidence="2 3" key="1">
    <citation type="submission" date="2017-08" db="EMBL/GenBank/DDBJ databases">
        <title>Infants hospitalized years apart are colonized by the same room-sourced microbial strains.</title>
        <authorList>
            <person name="Brooks B."/>
            <person name="Olm M.R."/>
            <person name="Firek B.A."/>
            <person name="Baker R."/>
            <person name="Thomas B.C."/>
            <person name="Morowitz M.J."/>
            <person name="Banfield J.F."/>
        </authorList>
    </citation>
    <scope>NUCLEOTIDE SEQUENCE [LARGE SCALE GENOMIC DNA]</scope>
    <source>
        <strain evidence="2">S2_003_000_R2_14</strain>
    </source>
</reference>
<proteinExistence type="predicted"/>
<feature type="transmembrane region" description="Helical" evidence="1">
    <location>
        <begin position="79"/>
        <end position="99"/>
    </location>
</feature>
<feature type="transmembrane region" description="Helical" evidence="1">
    <location>
        <begin position="155"/>
        <end position="178"/>
    </location>
</feature>
<comment type="caution">
    <text evidence="2">The sequence shown here is derived from an EMBL/GenBank/DDBJ whole genome shotgun (WGS) entry which is preliminary data.</text>
</comment>
<organism evidence="2 3">
    <name type="scientific">Archangium gephyra</name>
    <dbReference type="NCBI Taxonomy" id="48"/>
    <lineage>
        <taxon>Bacteria</taxon>
        <taxon>Pseudomonadati</taxon>
        <taxon>Myxococcota</taxon>
        <taxon>Myxococcia</taxon>
        <taxon>Myxococcales</taxon>
        <taxon>Cystobacterineae</taxon>
        <taxon>Archangiaceae</taxon>
        <taxon>Archangium</taxon>
    </lineage>
</organism>
<accession>A0A2W5TBP7</accession>
<keyword evidence="1" id="KW-0472">Membrane</keyword>
<dbReference type="EMBL" id="QFQP01000012">
    <property type="protein sequence ID" value="PZR12332.1"/>
    <property type="molecule type" value="Genomic_DNA"/>
</dbReference>
<feature type="transmembrane region" description="Helical" evidence="1">
    <location>
        <begin position="248"/>
        <end position="268"/>
    </location>
</feature>
<sequence>MACARCGAQKGHFYDCPDSGFAVAPVSAPVQVVDDAPRLFERARLVALPVVLGVMLALCFTGFGHMLVRIFFGMWLHELGHAATSWFTGGFAIPLPWLTRGGERSVPFTLFLFAGLGAWAWWLRSREARAWWVPAALMGVLVLGLSVPARPREALIIFMGDGGALLFGTALMATVFLPDGARLSHGGLRWGFLVIGAGGFSDIAVQWLSAKRDWAEIPFGRNEGAGLSDATRLVDQLGWSEQRLVNSYLTFTAVCFGALVVGWVLAFLRRRGRARAGLHARA</sequence>
<evidence type="ECO:0000313" key="2">
    <source>
        <dbReference type="EMBL" id="PZR12332.1"/>
    </source>
</evidence>